<keyword evidence="1" id="KW-0472">Membrane</keyword>
<dbReference type="SUPFAM" id="SSF48371">
    <property type="entry name" value="ARM repeat"/>
    <property type="match status" value="1"/>
</dbReference>
<evidence type="ECO:0000256" key="1">
    <source>
        <dbReference type="SAM" id="Phobius"/>
    </source>
</evidence>
<dbReference type="Proteomes" id="UP000615593">
    <property type="component" value="Unassembled WGS sequence"/>
</dbReference>
<name>A0ABQ3BWG0_9FLAO</name>
<organism evidence="2 3">
    <name type="scientific">Mesonia mobilis</name>
    <dbReference type="NCBI Taxonomy" id="369791"/>
    <lineage>
        <taxon>Bacteria</taxon>
        <taxon>Pseudomonadati</taxon>
        <taxon>Bacteroidota</taxon>
        <taxon>Flavobacteriia</taxon>
        <taxon>Flavobacteriales</taxon>
        <taxon>Flavobacteriaceae</taxon>
        <taxon>Mesonia</taxon>
    </lineage>
</organism>
<proteinExistence type="predicted"/>
<evidence type="ECO:0000313" key="2">
    <source>
        <dbReference type="EMBL" id="GGZ59417.1"/>
    </source>
</evidence>
<reference evidence="3" key="1">
    <citation type="journal article" date="2019" name="Int. J. Syst. Evol. Microbiol.">
        <title>The Global Catalogue of Microorganisms (GCM) 10K type strain sequencing project: providing services to taxonomists for standard genome sequencing and annotation.</title>
        <authorList>
            <consortium name="The Broad Institute Genomics Platform"/>
            <consortium name="The Broad Institute Genome Sequencing Center for Infectious Disease"/>
            <person name="Wu L."/>
            <person name="Ma J."/>
        </authorList>
    </citation>
    <scope>NUCLEOTIDE SEQUENCE [LARGE SCALE GENOMIC DNA]</scope>
    <source>
        <strain evidence="3">KCTC 12708</strain>
    </source>
</reference>
<dbReference type="InterPro" id="IPR016024">
    <property type="entry name" value="ARM-type_fold"/>
</dbReference>
<dbReference type="GeneID" id="94369800"/>
<protein>
    <recommendedName>
        <fullName evidence="4">HEAT repeat-containing protein</fullName>
    </recommendedName>
</protein>
<feature type="transmembrane region" description="Helical" evidence="1">
    <location>
        <begin position="20"/>
        <end position="45"/>
    </location>
</feature>
<dbReference type="RefSeq" id="WP_027884672.1">
    <property type="nucleotide sequence ID" value="NZ_BMWY01000005.1"/>
</dbReference>
<evidence type="ECO:0000313" key="3">
    <source>
        <dbReference type="Proteomes" id="UP000615593"/>
    </source>
</evidence>
<keyword evidence="3" id="KW-1185">Reference proteome</keyword>
<dbReference type="EMBL" id="BMWY01000005">
    <property type="protein sequence ID" value="GGZ59417.1"/>
    <property type="molecule type" value="Genomic_DNA"/>
</dbReference>
<accession>A0ABQ3BWG0</accession>
<comment type="caution">
    <text evidence="2">The sequence shown here is derived from an EMBL/GenBank/DDBJ whole genome shotgun (WGS) entry which is preliminary data.</text>
</comment>
<evidence type="ECO:0008006" key="4">
    <source>
        <dbReference type="Google" id="ProtNLM"/>
    </source>
</evidence>
<sequence length="375" mass="43877">MGILDFLIEIYYEIGTYAPIIQVAVASIIFSVIITISMFIYLSVIRYKHQKNINKKNQIRPQIEKLFKDILFGDTIYHEDEIYTEYTKIVGKLSARKIKLAIDVLLELKFNSPEKSRRYQSIVDALRFETYLEKKLDFSRGSTKMKTLQKLQQLDLKSLDSKVLNYAYSKNKELRREARYSHLQLSENDPYRFLDEIKGELTYWDEINLLKFLKIHNEKNELSNLGKWINYSENDSLTVFLIKAAGLFEQIDTKEIINKKTKSKNIAVRTEAYKTLGKLKASEFEPKLIERFFSEKEECQLAIVNSIGLMNTGNAVSFLKKAYLEAKSISLKKEIALVSFTYKSNYNLFEDLKATQNGFDRTIFNHIETQLIKFK</sequence>
<gene>
    <name evidence="2" type="ORF">GCM10008088_21370</name>
</gene>
<keyword evidence="1" id="KW-1133">Transmembrane helix</keyword>
<keyword evidence="1" id="KW-0812">Transmembrane</keyword>